<accession>A0ABS9CFX3</accession>
<dbReference type="PROSITE" id="PS51257">
    <property type="entry name" value="PROKAR_LIPOPROTEIN"/>
    <property type="match status" value="1"/>
</dbReference>
<evidence type="ECO:0000256" key="1">
    <source>
        <dbReference type="SAM" id="SignalP"/>
    </source>
</evidence>
<comment type="caution">
    <text evidence="2">The sequence shown here is derived from an EMBL/GenBank/DDBJ whole genome shotgun (WGS) entry which is preliminary data.</text>
</comment>
<evidence type="ECO:0000313" key="3">
    <source>
        <dbReference type="Proteomes" id="UP001200470"/>
    </source>
</evidence>
<dbReference type="EMBL" id="JADYTN010000006">
    <property type="protein sequence ID" value="MCF2563223.1"/>
    <property type="molecule type" value="Genomic_DNA"/>
</dbReference>
<protein>
    <recommendedName>
        <fullName evidence="4">TonB-dependent receptor plug domain-containing protein</fullName>
    </recommendedName>
</protein>
<organism evidence="2 3">
    <name type="scientific">Xylanibacter brevis</name>
    <dbReference type="NCBI Taxonomy" id="83231"/>
    <lineage>
        <taxon>Bacteria</taxon>
        <taxon>Pseudomonadati</taxon>
        <taxon>Bacteroidota</taxon>
        <taxon>Bacteroidia</taxon>
        <taxon>Bacteroidales</taxon>
        <taxon>Prevotellaceae</taxon>
        <taxon>Xylanibacter</taxon>
    </lineage>
</organism>
<feature type="chain" id="PRO_5046153849" description="TonB-dependent receptor plug domain-containing protein" evidence="1">
    <location>
        <begin position="20"/>
        <end position="516"/>
    </location>
</feature>
<gene>
    <name evidence="2" type="ORF">I6E12_03740</name>
</gene>
<dbReference type="Proteomes" id="UP001200470">
    <property type="component" value="Unassembled WGS sequence"/>
</dbReference>
<sequence length="516" mass="56648">MIRHLALILSLLIGCSAFAQSKVEVVSAYTDKDCYLVGERLCVRVDASIDGKPSASRVAYVEISDTLSMYAQCMVALRNGHGWAEIPLPTTMHSGCYQLSAYTRVSQLLGSDAICRSIIGVINADKLSRLDDITIIPSDSCQTPHALFQYKAGDTVCIPLPETDASGCCISITKGGISANLSVCKPSVQPTTEGGMTAYCPEIEGHIVRARVASGTSAKVMTTRLSLIGKTALLYDGKRQPDGSYLYFTSGISGNQPVLVTAYDSLGRSIPMELVSPYQSMLPKRLPKLTVYCQEKALRERAAIARQQASIDANAPATSLVHSIRLMSATPDYFYDLDEYTQMKDVREMLLEFIKGIRKEKQHGVSLLYTYNPETRSYAKMPALILLDGMPIYDADDLLNYDAHLIKYVQIYSGTFHFGSSSCCGVISFITRKGRLANYKLKDGEQLMSYAFPQDHPTPANGLASKYHTTTWYPMVKAKTLTITMPSAEGLYQMTVQGKDPTGHILRTAYAIKVVK</sequence>
<reference evidence="2 3" key="1">
    <citation type="submission" date="2020-12" db="EMBL/GenBank/DDBJ databases">
        <title>Whole genome sequences of gut porcine anaerobes.</title>
        <authorList>
            <person name="Kubasova T."/>
            <person name="Jahodarova E."/>
            <person name="Rychlik I."/>
        </authorList>
    </citation>
    <scope>NUCLEOTIDE SEQUENCE [LARGE SCALE GENOMIC DNA]</scope>
    <source>
        <strain evidence="2 3">An925</strain>
    </source>
</reference>
<proteinExistence type="predicted"/>
<keyword evidence="1" id="KW-0732">Signal</keyword>
<keyword evidence="3" id="KW-1185">Reference proteome</keyword>
<feature type="signal peptide" evidence="1">
    <location>
        <begin position="1"/>
        <end position="19"/>
    </location>
</feature>
<evidence type="ECO:0008006" key="4">
    <source>
        <dbReference type="Google" id="ProtNLM"/>
    </source>
</evidence>
<evidence type="ECO:0000313" key="2">
    <source>
        <dbReference type="EMBL" id="MCF2563223.1"/>
    </source>
</evidence>
<dbReference type="RefSeq" id="WP_301637657.1">
    <property type="nucleotide sequence ID" value="NZ_JADYTN010000006.1"/>
</dbReference>
<name>A0ABS9CFX3_9BACT</name>